<dbReference type="RefSeq" id="WP_180956895.1">
    <property type="nucleotide sequence ID" value="NZ_JADCKF010000002.1"/>
</dbReference>
<evidence type="ECO:0000313" key="1">
    <source>
        <dbReference type="EMBL" id="MBE5054867.1"/>
    </source>
</evidence>
<protein>
    <submittedName>
        <fullName evidence="1">Uncharacterized protein</fullName>
    </submittedName>
</protein>
<organism evidence="1 2">
    <name type="scientific">Pseudoflavonifractor gallinarum</name>
    <dbReference type="NCBI Taxonomy" id="2779352"/>
    <lineage>
        <taxon>Bacteria</taxon>
        <taxon>Bacillati</taxon>
        <taxon>Bacillota</taxon>
        <taxon>Clostridia</taxon>
        <taxon>Eubacteriales</taxon>
        <taxon>Oscillospiraceae</taxon>
        <taxon>Pseudoflavonifractor</taxon>
    </lineage>
</organism>
<keyword evidence="2" id="KW-1185">Reference proteome</keyword>
<gene>
    <name evidence="1" type="ORF">INF37_02450</name>
</gene>
<dbReference type="EMBL" id="JADCKF010000002">
    <property type="protein sequence ID" value="MBE5054867.1"/>
    <property type="molecule type" value="Genomic_DNA"/>
</dbReference>
<dbReference type="Proteomes" id="UP000806211">
    <property type="component" value="Unassembled WGS sequence"/>
</dbReference>
<proteinExistence type="predicted"/>
<accession>A0ABR9R851</accession>
<name>A0ABR9R851_9FIRM</name>
<reference evidence="1 2" key="1">
    <citation type="submission" date="2020-10" db="EMBL/GenBank/DDBJ databases">
        <title>ChiBAC.</title>
        <authorList>
            <person name="Zenner C."/>
            <person name="Hitch T.C.A."/>
            <person name="Clavel T."/>
        </authorList>
    </citation>
    <scope>NUCLEOTIDE SEQUENCE [LARGE SCALE GENOMIC DNA]</scope>
    <source>
        <strain evidence="1 2">DSM 107456</strain>
    </source>
</reference>
<comment type="caution">
    <text evidence="1">The sequence shown here is derived from an EMBL/GenBank/DDBJ whole genome shotgun (WGS) entry which is preliminary data.</text>
</comment>
<evidence type="ECO:0000313" key="2">
    <source>
        <dbReference type="Proteomes" id="UP000806211"/>
    </source>
</evidence>
<sequence>MDNLLFALYELAARLDRDAGDLPDCYALRERHLGRVREEMGDPFCEKLRDAADECAQLDAEAAFLRGLRLGLALHRL</sequence>